<proteinExistence type="predicted"/>
<organism evidence="2 3">
    <name type="scientific">Ruminococcus flavefaciens</name>
    <dbReference type="NCBI Taxonomy" id="1265"/>
    <lineage>
        <taxon>Bacteria</taxon>
        <taxon>Bacillati</taxon>
        <taxon>Bacillota</taxon>
        <taxon>Clostridia</taxon>
        <taxon>Eubacteriales</taxon>
        <taxon>Oscillospiraceae</taxon>
        <taxon>Ruminococcus</taxon>
    </lineage>
</organism>
<name>A0A315YIB5_RUMFL</name>
<dbReference type="NCBIfam" id="NF005316">
    <property type="entry name" value="PRK06850.1"/>
    <property type="match status" value="1"/>
</dbReference>
<dbReference type="PANTHER" id="PTHR43196:SF2">
    <property type="entry name" value="PHOSPHOADENOSINE PHOSPHOSULFATE REDUCTASE"/>
    <property type="match status" value="1"/>
</dbReference>
<dbReference type="PANTHER" id="PTHR43196">
    <property type="entry name" value="SULFATE ADENYLYLTRANSFERASE SUBUNIT 2"/>
    <property type="match status" value="1"/>
</dbReference>
<dbReference type="Proteomes" id="UP000245720">
    <property type="component" value="Unassembled WGS sequence"/>
</dbReference>
<evidence type="ECO:0000313" key="3">
    <source>
        <dbReference type="Proteomes" id="UP000245720"/>
    </source>
</evidence>
<dbReference type="OrthoDB" id="9774475at2"/>
<reference evidence="2 3" key="1">
    <citation type="submission" date="2018-05" db="EMBL/GenBank/DDBJ databases">
        <title>The Hungate 1000. A catalogue of reference genomes from the rumen microbiome.</title>
        <authorList>
            <person name="Kelly W."/>
        </authorList>
    </citation>
    <scope>NUCLEOTIDE SEQUENCE [LARGE SCALE GENOMIC DNA]</scope>
    <source>
        <strain evidence="2 3">SAb67</strain>
    </source>
</reference>
<dbReference type="InterPro" id="IPR050128">
    <property type="entry name" value="Sulfate_adenylyltrnsfr_sub2"/>
</dbReference>
<gene>
    <name evidence="2" type="ORF">IE37_02621</name>
</gene>
<dbReference type="GO" id="GO:0003824">
    <property type="term" value="F:catalytic activity"/>
    <property type="evidence" value="ECO:0007669"/>
    <property type="project" value="InterPro"/>
</dbReference>
<comment type="caution">
    <text evidence="2">The sequence shown here is derived from an EMBL/GenBank/DDBJ whole genome shotgun (WGS) entry which is preliminary data.</text>
</comment>
<dbReference type="InterPro" id="IPR014729">
    <property type="entry name" value="Rossmann-like_a/b/a_fold"/>
</dbReference>
<dbReference type="InterPro" id="IPR017598">
    <property type="entry name" value="SulphurTrfase_DndC"/>
</dbReference>
<feature type="domain" description="Phosphoadenosine phosphosulphate reductase" evidence="1">
    <location>
        <begin position="40"/>
        <end position="223"/>
    </location>
</feature>
<dbReference type="InterPro" id="IPR002500">
    <property type="entry name" value="PAPS_reduct_dom"/>
</dbReference>
<dbReference type="NCBIfam" id="TIGR03183">
    <property type="entry name" value="DNA_S_dndC"/>
    <property type="match status" value="1"/>
</dbReference>
<evidence type="ECO:0000313" key="2">
    <source>
        <dbReference type="EMBL" id="PWJ10975.1"/>
    </source>
</evidence>
<dbReference type="RefSeq" id="WP_109727347.1">
    <property type="nucleotide sequence ID" value="NZ_QGDI01000011.1"/>
</dbReference>
<protein>
    <submittedName>
        <fullName evidence="2">DNA sulfur modification protein DndC</fullName>
    </submittedName>
</protein>
<dbReference type="Pfam" id="PF01507">
    <property type="entry name" value="PAPS_reduct"/>
    <property type="match status" value="1"/>
</dbReference>
<dbReference type="EMBL" id="QGDI01000011">
    <property type="protein sequence ID" value="PWJ10975.1"/>
    <property type="molecule type" value="Genomic_DNA"/>
</dbReference>
<dbReference type="Gene3D" id="3.40.50.620">
    <property type="entry name" value="HUPs"/>
    <property type="match status" value="1"/>
</dbReference>
<dbReference type="AlphaFoldDB" id="A0A315YIB5"/>
<sequence length="510" mass="59637">MEDNTTCKSCNSETTITKERIIQLQQTIRDLYLADDIPWVIGYSGGKDSTATLQLVWLALKELPKEQLSKTVHIINTDTLVESPVVAKWAQNSLKQMDQAAEEQGLPFITHRLTPQTDNTFWVNLIGRGYPFPRKRFRWCTDRLKIRPVNDFIKNCIAEHGEIILVLGTRKAESANRAKTMAHYEKLRVRELLSPNPTLANELVFSPLEDWNNNDVWLFLMQYKNPWGYNNNDLLTMYRGATADGECPMMVEAGLPSCGKSRFGCWVCTMVEQDKSMEAMIANDSEKEWMTPLLEFRNEIGNESLDRSRRDFRRRGGYLQGFNGRLNHGPYTKETREMWLEKLLRMQIEINENGPEDFDELELITIPELIEIRKIWVIENHEFDDSLPKIYERVMGKPFPDNSIYTSNSYKEREWDILKDICNPENNNDETMLFELMYTLIDIESKSNMMNNRKGILNQIEQTIKKNFYKDADDAAEYYFDRVKRKKEHGAKYDDNILQETEDEFEGDEA</sequence>
<dbReference type="SUPFAM" id="SSF52402">
    <property type="entry name" value="Adenine nucleotide alpha hydrolases-like"/>
    <property type="match status" value="1"/>
</dbReference>
<evidence type="ECO:0000259" key="1">
    <source>
        <dbReference type="Pfam" id="PF01507"/>
    </source>
</evidence>
<accession>A0A315YIB5</accession>